<keyword evidence="3" id="KW-1185">Reference proteome</keyword>
<dbReference type="PATRIC" id="fig|1459.3.peg.5024"/>
<keyword evidence="1" id="KW-0812">Transmembrane</keyword>
<proteinExistence type="predicted"/>
<dbReference type="AlphaFoldDB" id="A0A0M0GHU7"/>
<dbReference type="OrthoDB" id="2832823at2"/>
<feature type="transmembrane region" description="Helical" evidence="1">
    <location>
        <begin position="45"/>
        <end position="66"/>
    </location>
</feature>
<sequence>MKSSFGFDNSFSELDRIPRSQKQKQESLRKIWSGIEERPKSKKNIFPRFLTAAAMAACIMFAIIIFSEDSITRGTSADLVRNSMITQTFIALSETETSFSADGKYSAETATVKDEKWENTARKAINSAEPADAVMNVKPLYDIQFILKGKDPVKVKVWNEQGKVYFRSMDSEVIYLVPAEEGVLFIEYIEAIAQSIQKTP</sequence>
<name>A0A0M0GHU7_SPOGL</name>
<dbReference type="EMBL" id="LGUF01000007">
    <property type="protein sequence ID" value="KON89358.1"/>
    <property type="molecule type" value="Genomic_DNA"/>
</dbReference>
<dbReference type="Proteomes" id="UP000037109">
    <property type="component" value="Unassembled WGS sequence"/>
</dbReference>
<evidence type="ECO:0000313" key="3">
    <source>
        <dbReference type="Proteomes" id="UP000037109"/>
    </source>
</evidence>
<keyword evidence="1" id="KW-1133">Transmembrane helix</keyword>
<dbReference type="RefSeq" id="WP_053436726.1">
    <property type="nucleotide sequence ID" value="NZ_LGUF01000007.1"/>
</dbReference>
<organism evidence="2 3">
    <name type="scientific">Sporosarcina globispora</name>
    <name type="common">Bacillus globisporus</name>
    <dbReference type="NCBI Taxonomy" id="1459"/>
    <lineage>
        <taxon>Bacteria</taxon>
        <taxon>Bacillati</taxon>
        <taxon>Bacillota</taxon>
        <taxon>Bacilli</taxon>
        <taxon>Bacillales</taxon>
        <taxon>Caryophanaceae</taxon>
        <taxon>Sporosarcina</taxon>
    </lineage>
</organism>
<protein>
    <recommendedName>
        <fullName evidence="4">DUF4367 domain-containing protein</fullName>
    </recommendedName>
</protein>
<gene>
    <name evidence="2" type="ORF">AF332_22795</name>
</gene>
<keyword evidence="1" id="KW-0472">Membrane</keyword>
<accession>A0A0M0GHU7</accession>
<evidence type="ECO:0008006" key="4">
    <source>
        <dbReference type="Google" id="ProtNLM"/>
    </source>
</evidence>
<evidence type="ECO:0000313" key="2">
    <source>
        <dbReference type="EMBL" id="KON89358.1"/>
    </source>
</evidence>
<evidence type="ECO:0000256" key="1">
    <source>
        <dbReference type="SAM" id="Phobius"/>
    </source>
</evidence>
<reference evidence="3" key="1">
    <citation type="submission" date="2015-07" db="EMBL/GenBank/DDBJ databases">
        <title>Fjat-10036 dsm4.</title>
        <authorList>
            <person name="Liu B."/>
            <person name="Wang J."/>
            <person name="Zhu Y."/>
            <person name="Liu G."/>
            <person name="Chen Q."/>
            <person name="Chen Z."/>
            <person name="Lan J."/>
            <person name="Che J."/>
            <person name="Ge C."/>
            <person name="Shi H."/>
            <person name="Pan Z."/>
            <person name="Liu X."/>
        </authorList>
    </citation>
    <scope>NUCLEOTIDE SEQUENCE [LARGE SCALE GENOMIC DNA]</scope>
    <source>
        <strain evidence="3">DSM 4</strain>
    </source>
</reference>
<comment type="caution">
    <text evidence="2">The sequence shown here is derived from an EMBL/GenBank/DDBJ whole genome shotgun (WGS) entry which is preliminary data.</text>
</comment>